<proteinExistence type="predicted"/>
<evidence type="ECO:0000313" key="3">
    <source>
        <dbReference type="RefSeq" id="XP_022295197.1"/>
    </source>
</evidence>
<feature type="region of interest" description="Disordered" evidence="1">
    <location>
        <begin position="107"/>
        <end position="133"/>
    </location>
</feature>
<protein>
    <submittedName>
        <fullName evidence="3">Uncharacterized protein LOC111105290 isoform X2</fullName>
    </submittedName>
</protein>
<keyword evidence="2" id="KW-1185">Reference proteome</keyword>
<sequence>MCTFQFISLTRHCFETSKLCVLLWVYQNIVTEMQMNLVNICPKTIKEIHKSSRKLNCSKDEYGNNQYLCLPNVEKTSLVEFCHTGTMGLQPDDLKCFKDKEQKSNVNDQESKYFKDKEQKPSMNDQETSEQPLKNYEQQATVIQHTEHIRHLYSKYSEAEVLLQEEVTHTLVTSCTDSATV</sequence>
<gene>
    <name evidence="3" type="primary">LOC111105290</name>
</gene>
<accession>A0A8B8AV72</accession>
<dbReference type="RefSeq" id="XP_022295197.1">
    <property type="nucleotide sequence ID" value="XM_022439489.1"/>
</dbReference>
<evidence type="ECO:0000256" key="1">
    <source>
        <dbReference type="SAM" id="MobiDB-lite"/>
    </source>
</evidence>
<organism evidence="2 3">
    <name type="scientific">Crassostrea virginica</name>
    <name type="common">Eastern oyster</name>
    <dbReference type="NCBI Taxonomy" id="6565"/>
    <lineage>
        <taxon>Eukaryota</taxon>
        <taxon>Metazoa</taxon>
        <taxon>Spiralia</taxon>
        <taxon>Lophotrochozoa</taxon>
        <taxon>Mollusca</taxon>
        <taxon>Bivalvia</taxon>
        <taxon>Autobranchia</taxon>
        <taxon>Pteriomorphia</taxon>
        <taxon>Ostreida</taxon>
        <taxon>Ostreoidea</taxon>
        <taxon>Ostreidae</taxon>
        <taxon>Crassostrea</taxon>
    </lineage>
</organism>
<dbReference type="AlphaFoldDB" id="A0A8B8AV72"/>
<dbReference type="GeneID" id="111105290"/>
<feature type="compositionally biased region" description="Polar residues" evidence="1">
    <location>
        <begin position="121"/>
        <end position="133"/>
    </location>
</feature>
<reference evidence="3" key="1">
    <citation type="submission" date="2025-08" db="UniProtKB">
        <authorList>
            <consortium name="RefSeq"/>
        </authorList>
    </citation>
    <scope>IDENTIFICATION</scope>
    <source>
        <tissue evidence="3">Whole sample</tissue>
    </source>
</reference>
<name>A0A8B8AV72_CRAVI</name>
<evidence type="ECO:0000313" key="2">
    <source>
        <dbReference type="Proteomes" id="UP000694844"/>
    </source>
</evidence>
<feature type="compositionally biased region" description="Basic and acidic residues" evidence="1">
    <location>
        <begin position="107"/>
        <end position="120"/>
    </location>
</feature>
<dbReference type="Proteomes" id="UP000694844">
    <property type="component" value="Chromosome 7"/>
</dbReference>